<organism evidence="1 2">
    <name type="scientific">Plasmodium vivax India VII</name>
    <dbReference type="NCBI Taxonomy" id="1077284"/>
    <lineage>
        <taxon>Eukaryota</taxon>
        <taxon>Sar</taxon>
        <taxon>Alveolata</taxon>
        <taxon>Apicomplexa</taxon>
        <taxon>Aconoidasida</taxon>
        <taxon>Haemosporida</taxon>
        <taxon>Plasmodiidae</taxon>
        <taxon>Plasmodium</taxon>
        <taxon>Plasmodium (Plasmodium)</taxon>
    </lineage>
</organism>
<evidence type="ECO:0000313" key="2">
    <source>
        <dbReference type="Proteomes" id="UP000053562"/>
    </source>
</evidence>
<evidence type="ECO:0008006" key="3">
    <source>
        <dbReference type="Google" id="ProtNLM"/>
    </source>
</evidence>
<feature type="non-terminal residue" evidence="1">
    <location>
        <position position="193"/>
    </location>
</feature>
<dbReference type="EMBL" id="KQ234518">
    <property type="protein sequence ID" value="KMZ77057.1"/>
    <property type="molecule type" value="Genomic_DNA"/>
</dbReference>
<protein>
    <recommendedName>
        <fullName evidence="3">PIR Superfamily Protein</fullName>
    </recommendedName>
</protein>
<dbReference type="Proteomes" id="UP000053562">
    <property type="component" value="Unassembled WGS sequence"/>
</dbReference>
<proteinExistence type="predicted"/>
<dbReference type="Pfam" id="PF05795">
    <property type="entry name" value="Plasmodium_Vir"/>
    <property type="match status" value="1"/>
</dbReference>
<sequence>MSDIDEDEQIPRKFYKRLDNPEGISHFQNLRSHYLIGAWVEHEVNKQTFAKLERNLKLIISEYSRNHEKRCRDINYWMDQKMADGNNIHRNELKSHDTSVFNGIKYNKGGKEELVCYRKKNPYKMDHVEIKKNLDDYCEIRDNIRCNILLSEAECLKYNRYIKRKKRDFTREIQDICSANSDCSLKDFEIGDN</sequence>
<name>A0A0J9S4V4_PLAVI</name>
<accession>A0A0J9S4V4</accession>
<evidence type="ECO:0000313" key="1">
    <source>
        <dbReference type="EMBL" id="KMZ77057.1"/>
    </source>
</evidence>
<gene>
    <name evidence="1" type="ORF">PVIIG_05238</name>
</gene>
<dbReference type="InterPro" id="IPR008780">
    <property type="entry name" value="Plasmodium_Vir"/>
</dbReference>
<dbReference type="AlphaFoldDB" id="A0A0J9S4V4"/>
<reference evidence="1 2" key="1">
    <citation type="submission" date="2011-08" db="EMBL/GenBank/DDBJ databases">
        <title>The Genome Sequence of Plasmodium vivax India VII.</title>
        <authorList>
            <consortium name="The Broad Institute Genome Sequencing Platform"/>
            <consortium name="The Broad Institute Genome Sequencing Center for Infectious Disease"/>
            <person name="Neafsey D."/>
            <person name="Carlton J."/>
            <person name="Barnwell J."/>
            <person name="Collins W."/>
            <person name="Escalante A."/>
            <person name="Mullikin J."/>
            <person name="Saul A."/>
            <person name="Guigo R."/>
            <person name="Camara F."/>
            <person name="Young S.K."/>
            <person name="Zeng Q."/>
            <person name="Gargeya S."/>
            <person name="Fitzgerald M."/>
            <person name="Haas B."/>
            <person name="Abouelleil A."/>
            <person name="Alvarado L."/>
            <person name="Arachchi H.M."/>
            <person name="Berlin A."/>
            <person name="Brown A."/>
            <person name="Chapman S.B."/>
            <person name="Chen Z."/>
            <person name="Dunbar C."/>
            <person name="Freedman E."/>
            <person name="Gearin G."/>
            <person name="Gellesch M."/>
            <person name="Goldberg J."/>
            <person name="Griggs A."/>
            <person name="Gujja S."/>
            <person name="Heiman D."/>
            <person name="Howarth C."/>
            <person name="Larson L."/>
            <person name="Lui A."/>
            <person name="MacDonald P.J.P."/>
            <person name="Montmayeur A."/>
            <person name="Murphy C."/>
            <person name="Neiman D."/>
            <person name="Pearson M."/>
            <person name="Priest M."/>
            <person name="Roberts A."/>
            <person name="Saif S."/>
            <person name="Shea T."/>
            <person name="Shenoy N."/>
            <person name="Sisk P."/>
            <person name="Stolte C."/>
            <person name="Sykes S."/>
            <person name="Wortman J."/>
            <person name="Nusbaum C."/>
            <person name="Birren B."/>
        </authorList>
    </citation>
    <scope>NUCLEOTIDE SEQUENCE [LARGE SCALE GENOMIC DNA]</scope>
    <source>
        <strain evidence="1 2">India VII</strain>
    </source>
</reference>